<organism evidence="5 6">
    <name type="scientific">Pedobacter flavus</name>
    <dbReference type="NCBI Taxonomy" id="3113906"/>
    <lineage>
        <taxon>Bacteria</taxon>
        <taxon>Pseudomonadati</taxon>
        <taxon>Bacteroidota</taxon>
        <taxon>Sphingobacteriia</taxon>
        <taxon>Sphingobacteriales</taxon>
        <taxon>Sphingobacteriaceae</taxon>
        <taxon>Pedobacter</taxon>
    </lineage>
</organism>
<keyword evidence="2" id="KW-0175">Coiled coil</keyword>
<dbReference type="InterPro" id="IPR011199">
    <property type="entry name" value="Bacillithiol_biosynth_BshC"/>
</dbReference>
<dbReference type="InterPro" id="IPR055399">
    <property type="entry name" value="CC_BshC"/>
</dbReference>
<sequence>MKAKYISYQDTHAFSKLVLDYINDHPALKKLYQERPDLNGLIKTIENHKFHGDRSVLHKVLKEQYSDVDKHEIVEQNIDLLLNENTFTVTTGHQLNIFTGPLYFIYKIVSTINLAKELKHNFPAYNFVPVYWMATEDHDFEEINQIDLDGKTISWQEDAGGVTGKINTKSIAQAVNAYKAYLGISENAQKLAELIESAYLKQSNLADATRCLVNSLFKEFGLVIIDADNAKLKKLFSPIIEKDILEGNSDKNIQDTNSFLKAHNYPIQVFSRPINFFYLGDKFRERIIEKDGFFEVNNSTIKFSKSEIIEKIQSQPELFSPNVIMRPLYQEYILPNLAYIGGGAEVSYWLQLKANFDFYGINFPVLLLRNSAMVLDPRSFKDFKSLGISYEDLFLIDVDLENKWISKNTSNNLSLEKYKHQLDALYKDIEGQAKSIDTTLEPTVKGASVKTANILNNLEKKLLRAEKRRHQESLNKITNLKNRLFPSGILQERVLNLAPMYVNYGNDFIGSLIKNFNPLDGDFTIILPELNA</sequence>
<dbReference type="HAMAP" id="MF_01867">
    <property type="entry name" value="BshC"/>
    <property type="match status" value="1"/>
</dbReference>
<evidence type="ECO:0000259" key="4">
    <source>
        <dbReference type="Pfam" id="PF24850"/>
    </source>
</evidence>
<evidence type="ECO:0000313" key="5">
    <source>
        <dbReference type="EMBL" id="MEE1885010.1"/>
    </source>
</evidence>
<dbReference type="EC" id="6.-.-.-" evidence="2"/>
<feature type="domain" description="Bacillithiol biosynthesis BshC N-terminal Rossmann-like" evidence="3">
    <location>
        <begin position="1"/>
        <end position="370"/>
    </location>
</feature>
<keyword evidence="6" id="KW-1185">Reference proteome</keyword>
<feature type="domain" description="Bacillithiol biosynthesis BshC C-terminal coiled-coil" evidence="4">
    <location>
        <begin position="372"/>
        <end position="526"/>
    </location>
</feature>
<comment type="similarity">
    <text evidence="2">Belongs to the BshC family.</text>
</comment>
<dbReference type="EMBL" id="JAZDQU010000002">
    <property type="protein sequence ID" value="MEE1885010.1"/>
    <property type="molecule type" value="Genomic_DNA"/>
</dbReference>
<reference evidence="5 6" key="1">
    <citation type="submission" date="2024-01" db="EMBL/GenBank/DDBJ databases">
        <title>Pedobacter sp. nov., isolated from oil-contaminated soil.</title>
        <authorList>
            <person name="Le N.T.T."/>
        </authorList>
    </citation>
    <scope>NUCLEOTIDE SEQUENCE [LARGE SCALE GENOMIC DNA]</scope>
    <source>
        <strain evidence="5 6">VNH31</strain>
    </source>
</reference>
<evidence type="ECO:0000256" key="2">
    <source>
        <dbReference type="HAMAP-Rule" id="MF_01867"/>
    </source>
</evidence>
<accession>A0ABU7H1H2</accession>
<comment type="caution">
    <text evidence="5">The sequence shown here is derived from an EMBL/GenBank/DDBJ whole genome shotgun (WGS) entry which is preliminary data.</text>
</comment>
<proteinExistence type="inferred from homology"/>
<evidence type="ECO:0000256" key="1">
    <source>
        <dbReference type="ARBA" id="ARBA00022598"/>
    </source>
</evidence>
<gene>
    <name evidence="2 5" type="primary">bshC</name>
    <name evidence="5" type="ORF">VRU49_06190</name>
</gene>
<dbReference type="NCBIfam" id="TIGR03998">
    <property type="entry name" value="thiol_BshC"/>
    <property type="match status" value="1"/>
</dbReference>
<evidence type="ECO:0000313" key="6">
    <source>
        <dbReference type="Proteomes" id="UP001337681"/>
    </source>
</evidence>
<keyword evidence="1 2" id="KW-0436">Ligase</keyword>
<dbReference type="Pfam" id="PF24850">
    <property type="entry name" value="CC_BshC"/>
    <property type="match status" value="1"/>
</dbReference>
<dbReference type="RefSeq" id="WP_330145931.1">
    <property type="nucleotide sequence ID" value="NZ_JAZDQU010000002.1"/>
</dbReference>
<feature type="coiled-coil region" evidence="2">
    <location>
        <begin position="455"/>
        <end position="483"/>
    </location>
</feature>
<protein>
    <recommendedName>
        <fullName evidence="2">Putative cysteine ligase BshC</fullName>
        <ecNumber evidence="2">6.-.-.-</ecNumber>
    </recommendedName>
</protein>
<dbReference type="Proteomes" id="UP001337681">
    <property type="component" value="Unassembled WGS sequence"/>
</dbReference>
<dbReference type="PIRSF" id="PIRSF012535">
    <property type="entry name" value="UCP012535"/>
    <property type="match status" value="1"/>
</dbReference>
<name>A0ABU7H1H2_9SPHI</name>
<dbReference type="Pfam" id="PF10079">
    <property type="entry name" value="Rossmann-like_BshC"/>
    <property type="match status" value="1"/>
</dbReference>
<dbReference type="InterPro" id="IPR055398">
    <property type="entry name" value="Rossmann-like_BshC"/>
</dbReference>
<evidence type="ECO:0000259" key="3">
    <source>
        <dbReference type="Pfam" id="PF10079"/>
    </source>
</evidence>